<keyword evidence="3 6" id="KW-0812">Transmembrane</keyword>
<keyword evidence="2" id="KW-1003">Cell membrane</keyword>
<feature type="transmembrane region" description="Helical" evidence="6">
    <location>
        <begin position="59"/>
        <end position="81"/>
    </location>
</feature>
<evidence type="ECO:0000313" key="7">
    <source>
        <dbReference type="EMBL" id="MPM40257.1"/>
    </source>
</evidence>
<keyword evidence="4 6" id="KW-1133">Transmembrane helix</keyword>
<evidence type="ECO:0008006" key="8">
    <source>
        <dbReference type="Google" id="ProtNLM"/>
    </source>
</evidence>
<evidence type="ECO:0000256" key="6">
    <source>
        <dbReference type="SAM" id="Phobius"/>
    </source>
</evidence>
<dbReference type="AlphaFoldDB" id="A0A644ZHQ4"/>
<dbReference type="EMBL" id="VSSQ01008935">
    <property type="protein sequence ID" value="MPM40257.1"/>
    <property type="molecule type" value="Genomic_DNA"/>
</dbReference>
<name>A0A644ZHQ4_9ZZZZ</name>
<comment type="caution">
    <text evidence="7">The sequence shown here is derived from an EMBL/GenBank/DDBJ whole genome shotgun (WGS) entry which is preliminary data.</text>
</comment>
<organism evidence="7">
    <name type="scientific">bioreactor metagenome</name>
    <dbReference type="NCBI Taxonomy" id="1076179"/>
    <lineage>
        <taxon>unclassified sequences</taxon>
        <taxon>metagenomes</taxon>
        <taxon>ecological metagenomes</taxon>
    </lineage>
</organism>
<dbReference type="InterPro" id="IPR007341">
    <property type="entry name" value="Transgly_assoc"/>
</dbReference>
<evidence type="ECO:0000256" key="4">
    <source>
        <dbReference type="ARBA" id="ARBA00022989"/>
    </source>
</evidence>
<dbReference type="Pfam" id="PF04226">
    <property type="entry name" value="Transgly_assoc"/>
    <property type="match status" value="1"/>
</dbReference>
<evidence type="ECO:0000256" key="3">
    <source>
        <dbReference type="ARBA" id="ARBA00022692"/>
    </source>
</evidence>
<evidence type="ECO:0000256" key="1">
    <source>
        <dbReference type="ARBA" id="ARBA00004651"/>
    </source>
</evidence>
<keyword evidence="5 6" id="KW-0472">Membrane</keyword>
<feature type="transmembrane region" description="Helical" evidence="6">
    <location>
        <begin position="28"/>
        <end position="47"/>
    </location>
</feature>
<proteinExistence type="predicted"/>
<dbReference type="PANTHER" id="PTHR33884:SF3">
    <property type="entry name" value="UPF0410 PROTEIN YMGE"/>
    <property type="match status" value="1"/>
</dbReference>
<evidence type="ECO:0000256" key="5">
    <source>
        <dbReference type="ARBA" id="ARBA00023136"/>
    </source>
</evidence>
<comment type="subcellular location">
    <subcellularLocation>
        <location evidence="1">Cell membrane</location>
        <topology evidence="1">Multi-pass membrane protein</topology>
    </subcellularLocation>
</comment>
<evidence type="ECO:0000256" key="2">
    <source>
        <dbReference type="ARBA" id="ARBA00022475"/>
    </source>
</evidence>
<protein>
    <recommendedName>
        <fullName evidence="8">GlsB/YeaQ/YmgE family stress response membrane protein</fullName>
    </recommendedName>
</protein>
<dbReference type="PANTHER" id="PTHR33884">
    <property type="entry name" value="UPF0410 PROTEIN YMGE"/>
    <property type="match status" value="1"/>
</dbReference>
<sequence>MGLFTWIVVGAIAGWLGSKVVKGRGSGLLMNIIIGVVGALLGGWVAGQLLGLSNAITGFNLTTLLVAFGGSVLLLLILKLLRR</sequence>
<gene>
    <name evidence="7" type="ORF">SDC9_86897</name>
</gene>
<dbReference type="GO" id="GO:0005886">
    <property type="term" value="C:plasma membrane"/>
    <property type="evidence" value="ECO:0007669"/>
    <property type="project" value="UniProtKB-SubCell"/>
</dbReference>
<feature type="transmembrane region" description="Helical" evidence="6">
    <location>
        <begin position="6"/>
        <end position="21"/>
    </location>
</feature>
<accession>A0A644ZHQ4</accession>
<reference evidence="7" key="1">
    <citation type="submission" date="2019-08" db="EMBL/GenBank/DDBJ databases">
        <authorList>
            <person name="Kucharzyk K."/>
            <person name="Murdoch R.W."/>
            <person name="Higgins S."/>
            <person name="Loffler F."/>
        </authorList>
    </citation>
    <scope>NUCLEOTIDE SEQUENCE</scope>
</reference>